<evidence type="ECO:0000256" key="1">
    <source>
        <dbReference type="ARBA" id="ARBA00022485"/>
    </source>
</evidence>
<evidence type="ECO:0000256" key="4">
    <source>
        <dbReference type="ARBA" id="ARBA00023004"/>
    </source>
</evidence>
<dbReference type="RefSeq" id="WP_323304655.1">
    <property type="nucleotide sequence ID" value="NZ_JAYGHX010000002.1"/>
</dbReference>
<protein>
    <submittedName>
        <fullName evidence="6">FAD-dependent oxidoreductase</fullName>
    </submittedName>
</protein>
<dbReference type="Gene3D" id="3.50.50.60">
    <property type="entry name" value="FAD/NAD(P)-binding domain"/>
    <property type="match status" value="1"/>
</dbReference>
<keyword evidence="4" id="KW-0408">Iron</keyword>
<name>A0ABU5RS49_9CYAN</name>
<reference evidence="6 7" key="1">
    <citation type="submission" date="2023-12" db="EMBL/GenBank/DDBJ databases">
        <title>Baltic Sea Cyanobacteria.</title>
        <authorList>
            <person name="Delbaje E."/>
            <person name="Fewer D.P."/>
            <person name="Shishido T.K."/>
        </authorList>
    </citation>
    <scope>NUCLEOTIDE SEQUENCE [LARGE SCALE GENOMIC DNA]</scope>
    <source>
        <strain evidence="6 7">UHCC 0139</strain>
    </source>
</reference>
<keyword evidence="3" id="KW-0560">Oxidoreductase</keyword>
<keyword evidence="5" id="KW-0411">Iron-sulfur</keyword>
<dbReference type="PANTHER" id="PTHR43498:SF1">
    <property type="entry name" value="COB--COM HETERODISULFIDE REDUCTASE IRON-SULFUR SUBUNIT A"/>
    <property type="match status" value="1"/>
</dbReference>
<gene>
    <name evidence="6" type="ORF">VB738_04730</name>
</gene>
<accession>A0ABU5RS49</accession>
<keyword evidence="7" id="KW-1185">Reference proteome</keyword>
<dbReference type="PRINTS" id="PR00411">
    <property type="entry name" value="PNDRDTASEI"/>
</dbReference>
<evidence type="ECO:0000313" key="6">
    <source>
        <dbReference type="EMBL" id="MEA5390564.1"/>
    </source>
</evidence>
<evidence type="ECO:0000256" key="2">
    <source>
        <dbReference type="ARBA" id="ARBA00022723"/>
    </source>
</evidence>
<keyword evidence="1" id="KW-0004">4Fe-4S</keyword>
<dbReference type="EMBL" id="JAYGHX010000002">
    <property type="protein sequence ID" value="MEA5390564.1"/>
    <property type="molecule type" value="Genomic_DNA"/>
</dbReference>
<evidence type="ECO:0000256" key="3">
    <source>
        <dbReference type="ARBA" id="ARBA00023002"/>
    </source>
</evidence>
<dbReference type="InterPro" id="IPR036188">
    <property type="entry name" value="FAD/NAD-bd_sf"/>
</dbReference>
<evidence type="ECO:0000256" key="5">
    <source>
        <dbReference type="ARBA" id="ARBA00023014"/>
    </source>
</evidence>
<organism evidence="6 7">
    <name type="scientific">Cyanobium gracile UHCC 0139</name>
    <dbReference type="NCBI Taxonomy" id="3110308"/>
    <lineage>
        <taxon>Bacteria</taxon>
        <taxon>Bacillati</taxon>
        <taxon>Cyanobacteriota</taxon>
        <taxon>Cyanophyceae</taxon>
        <taxon>Synechococcales</taxon>
        <taxon>Prochlorococcaceae</taxon>
        <taxon>Cyanobium</taxon>
    </lineage>
</organism>
<keyword evidence="2" id="KW-0479">Metal-binding</keyword>
<evidence type="ECO:0000313" key="7">
    <source>
        <dbReference type="Proteomes" id="UP001304461"/>
    </source>
</evidence>
<dbReference type="Proteomes" id="UP001304461">
    <property type="component" value="Unassembled WGS sequence"/>
</dbReference>
<proteinExistence type="predicted"/>
<dbReference type="SUPFAM" id="SSF51905">
    <property type="entry name" value="FAD/NAD(P)-binding domain"/>
    <property type="match status" value="1"/>
</dbReference>
<dbReference type="Pfam" id="PF12831">
    <property type="entry name" value="FAD_oxidored"/>
    <property type="match status" value="1"/>
</dbReference>
<sequence length="619" mass="66668">MRTGFDRRADVLVWGGGSGGVAAALQAARSGADTLLLTPGPWLGGMVSAAGVCAPDGNELSPWQSGLWGALLRALQGMEPEGLDQNWVSCFGYRPASAERLLRRWVAAEERLDWWSGVGLEAVERDGDRIGAVSVEHRGVLRRLRPTVVIDGSDRGELYPLAAAPFRFGWEARELWQEPSAPTAERLGNDPFFQQQPIQSPTWVWLGQLDERGGTAAPEAEAWRRSPPQLPEPFAAATEAFGLERTLTYGRLPGGLVMLNWPLQGNDWHHGLERAFAERVAGGAGDAEAAERELLAAMRDHSEAFAAALRQASGGWLGPAAVFPTPEEAGAGRLRGSGSLALMPYWREGRRLVARELVLEQHLLPQGEGACIAPLRRDADGALSSIAVGNYANDHHYPGGDWPLAPKSCRWGGRWSGTPFTIPYGALVSEGVSNLLAADKGFGVSHMANGATRLQPLVLNIGQAAGLAAALCVQGGLEPAALPVRRLQEALIADPLAPAAVVPLWDTPWHHPRWRERQLEALAEPERLDRHGHLEAAELAAPAGWAPPPEPGERLWRGELVPDGQGGYVLDGEAGAWPLITLEPTLHHWLLGLDRPTTAALIGCPNPWGPWLRVSRLVP</sequence>
<comment type="caution">
    <text evidence="6">The sequence shown here is derived from an EMBL/GenBank/DDBJ whole genome shotgun (WGS) entry which is preliminary data.</text>
</comment>
<dbReference type="PANTHER" id="PTHR43498">
    <property type="entry name" value="FERREDOXIN:COB-COM HETERODISULFIDE REDUCTASE SUBUNIT A"/>
    <property type="match status" value="1"/>
</dbReference>
<dbReference type="InterPro" id="IPR039650">
    <property type="entry name" value="HdrA-like"/>
</dbReference>